<sequence>MLHLYDSSPYSQKSQEIRLKAACALSRAHIKSFVWGEDALAFIYFVPADLDALHLVVADHDLGLASTKIIESLPYEVFTGILDQNYVEFVWFDPNQPRKFPNSVHLQLTTPVAERSVDDPEMILIHPQSQFHLDIHDDSRSLSLPPFPENIRFPTRTAFLDSIIATYLDPPSGRVHTKLSSTLRVWMGYFFAYTLRKTPAVLPTGDLEPERRQVLQSLRPENQPFFEAFARGELCKPREHMMHRKEILEKLGKYEEARRPLPVFPPGNPGLRAKARADRANALANQTRPYSVSALRGAHSTFARFIRLIR</sequence>
<dbReference type="OrthoDB" id="2730545at2759"/>
<dbReference type="Proteomes" id="UP001063166">
    <property type="component" value="Unassembled WGS sequence"/>
</dbReference>
<dbReference type="AlphaFoldDB" id="A0A9P3USY1"/>
<name>A0A9P3USY1_LYOSH</name>
<dbReference type="EMBL" id="BRPK01000012">
    <property type="protein sequence ID" value="GLB43000.1"/>
    <property type="molecule type" value="Genomic_DNA"/>
</dbReference>
<organism evidence="1 2">
    <name type="scientific">Lyophyllum shimeji</name>
    <name type="common">Hon-shimeji</name>
    <name type="synonym">Tricholoma shimeji</name>
    <dbReference type="NCBI Taxonomy" id="47721"/>
    <lineage>
        <taxon>Eukaryota</taxon>
        <taxon>Fungi</taxon>
        <taxon>Dikarya</taxon>
        <taxon>Basidiomycota</taxon>
        <taxon>Agaricomycotina</taxon>
        <taxon>Agaricomycetes</taxon>
        <taxon>Agaricomycetidae</taxon>
        <taxon>Agaricales</taxon>
        <taxon>Tricholomatineae</taxon>
        <taxon>Lyophyllaceae</taxon>
        <taxon>Lyophyllum</taxon>
    </lineage>
</organism>
<reference evidence="1" key="1">
    <citation type="submission" date="2022-07" db="EMBL/GenBank/DDBJ databases">
        <title>The genome of Lyophyllum shimeji provides insight into the initial evolution of ectomycorrhizal fungal genome.</title>
        <authorList>
            <person name="Kobayashi Y."/>
            <person name="Shibata T."/>
            <person name="Hirakawa H."/>
            <person name="Shigenobu S."/>
            <person name="Nishiyama T."/>
            <person name="Yamada A."/>
            <person name="Hasebe M."/>
            <person name="Kawaguchi M."/>
        </authorList>
    </citation>
    <scope>NUCLEOTIDE SEQUENCE</scope>
    <source>
        <strain evidence="1">AT787</strain>
    </source>
</reference>
<proteinExistence type="predicted"/>
<evidence type="ECO:0000313" key="2">
    <source>
        <dbReference type="Proteomes" id="UP001063166"/>
    </source>
</evidence>
<evidence type="ECO:0000313" key="1">
    <source>
        <dbReference type="EMBL" id="GLB43000.1"/>
    </source>
</evidence>
<gene>
    <name evidence="1" type="ORF">LshimejAT787_1204490</name>
</gene>
<accession>A0A9P3USY1</accession>
<protein>
    <submittedName>
        <fullName evidence="1">Uncharacterized protein</fullName>
    </submittedName>
</protein>
<comment type="caution">
    <text evidence="1">The sequence shown here is derived from an EMBL/GenBank/DDBJ whole genome shotgun (WGS) entry which is preliminary data.</text>
</comment>
<keyword evidence="2" id="KW-1185">Reference proteome</keyword>